<gene>
    <name evidence="3" type="ORF">L0M17_03150</name>
</gene>
<dbReference type="Gene3D" id="2.130.10.30">
    <property type="entry name" value="Regulator of chromosome condensation 1/beta-lactamase-inhibitor protein II"/>
    <property type="match status" value="2"/>
</dbReference>
<evidence type="ECO:0000313" key="3">
    <source>
        <dbReference type="EMBL" id="MCH6468992.1"/>
    </source>
</evidence>
<keyword evidence="1" id="KW-0677">Repeat</keyword>
<name>A0ABS9TXK2_9MICC</name>
<dbReference type="Pfam" id="PF13540">
    <property type="entry name" value="RCC1_2"/>
    <property type="match status" value="1"/>
</dbReference>
<dbReference type="Proteomes" id="UP001202922">
    <property type="component" value="Unassembled WGS sequence"/>
</dbReference>
<evidence type="ECO:0000256" key="1">
    <source>
        <dbReference type="ARBA" id="ARBA00022737"/>
    </source>
</evidence>
<reference evidence="3 4" key="1">
    <citation type="submission" date="2022-03" db="EMBL/GenBank/DDBJ databases">
        <title>Sinomonas sp. isolated from a soil.</title>
        <authorList>
            <person name="Han J."/>
            <person name="Kim D.-U."/>
        </authorList>
    </citation>
    <scope>NUCLEOTIDE SEQUENCE [LARGE SCALE GENOMIC DNA]</scope>
    <source>
        <strain evidence="3 4">5-5</strain>
    </source>
</reference>
<evidence type="ECO:0000313" key="4">
    <source>
        <dbReference type="Proteomes" id="UP001202922"/>
    </source>
</evidence>
<dbReference type="InterPro" id="IPR051625">
    <property type="entry name" value="Signaling_Regulatory_Domain"/>
</dbReference>
<dbReference type="SUPFAM" id="SSF50985">
    <property type="entry name" value="RCC1/BLIP-II"/>
    <property type="match status" value="1"/>
</dbReference>
<evidence type="ECO:0008006" key="5">
    <source>
        <dbReference type="Google" id="ProtNLM"/>
    </source>
</evidence>
<accession>A0ABS9TXK2</accession>
<comment type="caution">
    <text evidence="3">The sequence shown here is derived from an EMBL/GenBank/DDBJ whole genome shotgun (WGS) entry which is preliminary data.</text>
</comment>
<dbReference type="PANTHER" id="PTHR22872">
    <property type="entry name" value="BTK-BINDING PROTEIN-RELATED"/>
    <property type="match status" value="1"/>
</dbReference>
<feature type="region of interest" description="Disordered" evidence="2">
    <location>
        <begin position="1"/>
        <end position="20"/>
    </location>
</feature>
<dbReference type="PANTHER" id="PTHR22872:SF2">
    <property type="entry name" value="INHIBITOR OF BRUTON TYROSINE KINASE"/>
    <property type="match status" value="1"/>
</dbReference>
<proteinExistence type="predicted"/>
<sequence length="540" mass="55061">MPEPTVPGPPNGENAATEGIPRRAITRTAAWSVPVALAVVATPLAAASPTGGVILFDYPEYIVGPGMTYGTITGKVVPNVGTSLPATVTLTYPAGWSGPATASVNPVDGTFTVNGVVAPSNVGSAPLSANSSGFTPGTTTLIVATNPVPAATDGIVWGENLATTLYRSGATLQTYAVTPDNLNGPGTLGAKSIIAMAGGYRDHNSYLIRSDNTLWSHGAGSNACAPGTTTTTAGIFGFGGASALLTGEKFVDTVAFTGGGYVLTTHGRIFSWGFNTSTGSLGNGTFGPDTNVPKLVLNPGPDVFITSISAGYTGGIALDTKGRVWTWGINDQSDLGTGLSGNQSVMKPVILQDGTPISGVSEIRGRFKGGLALRNGMVYSWGYGAGGMNANGSSSNQNYAAPVLTGPGTPLTGVAQLPKFYHEAYHSAALRNDNTLYTWGYGSYFVHSPSSQASRVFAAPYAGGLPAGTITEMAVSYYGTHIRLADGSVWNWGYGAYGQGANGTTTVYLTNPVRALTGPGAPVVASGFFPNSHGGVFGRK</sequence>
<evidence type="ECO:0000256" key="2">
    <source>
        <dbReference type="SAM" id="MobiDB-lite"/>
    </source>
</evidence>
<dbReference type="RefSeq" id="WP_241051125.1">
    <property type="nucleotide sequence ID" value="NZ_JAKZBV010000001.1"/>
</dbReference>
<dbReference type="PRINTS" id="PR00633">
    <property type="entry name" value="RCCNDNSATION"/>
</dbReference>
<dbReference type="PROSITE" id="PS50012">
    <property type="entry name" value="RCC1_3"/>
    <property type="match status" value="1"/>
</dbReference>
<feature type="compositionally biased region" description="Pro residues" evidence="2">
    <location>
        <begin position="1"/>
        <end position="10"/>
    </location>
</feature>
<keyword evidence="4" id="KW-1185">Reference proteome</keyword>
<organism evidence="3 4">
    <name type="scientific">Sinomonas terrae</name>
    <dbReference type="NCBI Taxonomy" id="2908838"/>
    <lineage>
        <taxon>Bacteria</taxon>
        <taxon>Bacillati</taxon>
        <taxon>Actinomycetota</taxon>
        <taxon>Actinomycetes</taxon>
        <taxon>Micrococcales</taxon>
        <taxon>Micrococcaceae</taxon>
        <taxon>Sinomonas</taxon>
    </lineage>
</organism>
<dbReference type="InterPro" id="IPR000408">
    <property type="entry name" value="Reg_chr_condens"/>
</dbReference>
<dbReference type="EMBL" id="JAKZBV010000001">
    <property type="protein sequence ID" value="MCH6468992.1"/>
    <property type="molecule type" value="Genomic_DNA"/>
</dbReference>
<protein>
    <recommendedName>
        <fullName evidence="5">Alpha-tubulin suppressor-like RCC1 family protein</fullName>
    </recommendedName>
</protein>
<dbReference type="InterPro" id="IPR009091">
    <property type="entry name" value="RCC1/BLIP-II"/>
</dbReference>